<keyword evidence="3" id="KW-0732">Signal</keyword>
<dbReference type="OrthoDB" id="6765569at2"/>
<dbReference type="Pfam" id="PF03573">
    <property type="entry name" value="OprD"/>
    <property type="match status" value="1"/>
</dbReference>
<dbReference type="Proteomes" id="UP000218554">
    <property type="component" value="Chromosome"/>
</dbReference>
<dbReference type="AlphaFoldDB" id="L8MK25"/>
<dbReference type="KEGG" id="pfuw:KF707C_46660"/>
<reference evidence="5" key="1">
    <citation type="submission" date="2015-05" db="EMBL/GenBank/DDBJ databases">
        <title>Draft genome sequencing of a biphenyl-degrading bacterium, Pseudomonas balearica KF707 (=NBRC110670).</title>
        <authorList>
            <person name="Kimura N."/>
            <person name="Hirose J."/>
            <person name="Watanabe T."/>
            <person name="Suenaga H."/>
            <person name="Fujihara H."/>
            <person name="Noguchi M."/>
            <person name="Hashimoto M."/>
            <person name="Shimodaira J."/>
            <person name="Tsuchikane K."/>
            <person name="Hosoyama A."/>
            <person name="Yamazoe A."/>
            <person name="Fujita N."/>
            <person name="Furukawa K."/>
        </authorList>
    </citation>
    <scope>NUCLEOTIDE SEQUENCE [LARGE SCALE GENOMIC DNA]</scope>
    <source>
        <strain evidence="5">DSM 10086 / NBRC 110670 / KF707</strain>
    </source>
</reference>
<gene>
    <name evidence="4" type="ORF">KF707C_46660</name>
</gene>
<dbReference type="GO" id="GO:0015288">
    <property type="term" value="F:porin activity"/>
    <property type="evidence" value="ECO:0007669"/>
    <property type="project" value="TreeGrafter"/>
</dbReference>
<accession>L8MK25</accession>
<evidence type="ECO:0000256" key="2">
    <source>
        <dbReference type="ARBA" id="ARBA00022448"/>
    </source>
</evidence>
<comment type="similarity">
    <text evidence="1">Belongs to the outer membrane porin (Opr) (TC 1.B.25) family.</text>
</comment>
<dbReference type="PROSITE" id="PS51257">
    <property type="entry name" value="PROKAR_LIPOPROTEIN"/>
    <property type="match status" value="1"/>
</dbReference>
<dbReference type="PANTHER" id="PTHR34596:SF2">
    <property type="entry name" value="CHITOPORIN"/>
    <property type="match status" value="1"/>
</dbReference>
<protein>
    <submittedName>
        <fullName evidence="4">Uncharacterized protein</fullName>
    </submittedName>
</protein>
<evidence type="ECO:0000256" key="3">
    <source>
        <dbReference type="ARBA" id="ARBA00022729"/>
    </source>
</evidence>
<dbReference type="GO" id="GO:0016020">
    <property type="term" value="C:membrane"/>
    <property type="evidence" value="ECO:0007669"/>
    <property type="project" value="InterPro"/>
</dbReference>
<keyword evidence="2" id="KW-0813">Transport</keyword>
<sequence>MRNPLNGYLAGLAGCLLAGTAGAAGFVDDSVTTLRYSQFYWKENNGDGVGPTRNEWVQGAQFSFSSGWYRDWLGLDYSYGLADDLNVGGNATSISNLEPDDSVQSPHGLAKPLEAYLRGRLAGDAGELVLGGGKKIRRFAQYHDDTSRILPASTRGFDLDYRVKGLLLRYSRIDQFTPRNENGWGDDLTNFRGERIDALHLGALDWRLPTGTRLLAEYAEAEDYLRAASLKLEHSLELSEGRALDFHATHGMQQDAGSRFEQEGVRGLYQAETRHDARYLDLSAKYRTPNYYAGLTWNRVRGDDFDRLFFSKDHGTWNSSAKLFYYFGLEDEEMFKLVGGGNFSALGLPQLRLDLHYAFSDHAAGYEGFSRREFQSLLQYGFDGLFKGLSLVWLHNEFHTKGTPDGVQRTFASRGPAGILTHNAERVYLNYVYRF</sequence>
<evidence type="ECO:0000313" key="4">
    <source>
        <dbReference type="EMBL" id="BAU76354.1"/>
    </source>
</evidence>
<proteinExistence type="inferred from homology"/>
<dbReference type="RefSeq" id="WP_003451417.1">
    <property type="nucleotide sequence ID" value="NZ_AJMR01000133.1"/>
</dbReference>
<accession>A0A143SXA0</accession>
<organism evidence="4 5">
    <name type="scientific">Metapseudomonas furukawaii</name>
    <name type="common">Pseudomonas furukawaii</name>
    <dbReference type="NCBI Taxonomy" id="1149133"/>
    <lineage>
        <taxon>Bacteria</taxon>
        <taxon>Pseudomonadati</taxon>
        <taxon>Pseudomonadota</taxon>
        <taxon>Gammaproteobacteria</taxon>
        <taxon>Pseudomonadales</taxon>
        <taxon>Pseudomonadaceae</taxon>
        <taxon>Metapseudomonas</taxon>
    </lineage>
</organism>
<name>L8MK25_METFU</name>
<evidence type="ECO:0000256" key="1">
    <source>
        <dbReference type="ARBA" id="ARBA00009075"/>
    </source>
</evidence>
<dbReference type="PANTHER" id="PTHR34596">
    <property type="entry name" value="CHITOPORIN"/>
    <property type="match status" value="1"/>
</dbReference>
<evidence type="ECO:0000313" key="5">
    <source>
        <dbReference type="Proteomes" id="UP000218554"/>
    </source>
</evidence>
<dbReference type="Gene3D" id="2.40.160.10">
    <property type="entry name" value="Porin"/>
    <property type="match status" value="1"/>
</dbReference>
<dbReference type="InterPro" id="IPR023614">
    <property type="entry name" value="Porin_dom_sf"/>
</dbReference>
<dbReference type="EMBL" id="AP014862">
    <property type="protein sequence ID" value="BAU76354.1"/>
    <property type="molecule type" value="Genomic_DNA"/>
</dbReference>
<dbReference type="InterPro" id="IPR005318">
    <property type="entry name" value="OM_porin_bac"/>
</dbReference>
<keyword evidence="5" id="KW-1185">Reference proteome</keyword>
<reference evidence="4 5" key="2">
    <citation type="journal article" date="2017" name="Int. J. Syst. Evol. Microbiol.">
        <title>Pseudomonas furukawaii sp. nov., a polychlorinated biphenyl-degrading bacterium isolated from biphenyl-contaminated soil in Japan.</title>
        <authorList>
            <person name="Kimura N."/>
            <person name="Watanabe T."/>
            <person name="Suenaga H."/>
            <person name="Fujihara H."/>
            <person name="Futagami T."/>
            <person name="Goto M."/>
            <person name="Hanada S."/>
            <person name="Hirose J."/>
        </authorList>
    </citation>
    <scope>NUCLEOTIDE SEQUENCE [LARGE SCALE GENOMIC DNA]</scope>
    <source>
        <strain evidence="5">DSM 10086 / NBRC 110670 / KF707</strain>
    </source>
</reference>
<dbReference type="eggNOG" id="ENOG50318YZ">
    <property type="taxonomic scope" value="Bacteria"/>
</dbReference>